<evidence type="ECO:0000313" key="2">
    <source>
        <dbReference type="Proteomes" id="UP001360953"/>
    </source>
</evidence>
<dbReference type="RefSeq" id="XP_066654697.1">
    <property type="nucleotide sequence ID" value="XM_066798245.1"/>
</dbReference>
<sequence>MPWSRKSTPEIAIAPLPATARARPQCEAVMFIEFCPWLCGSVAGSLRSMLKEDQEMRTNNGGVVFDGHWTEKCLARGDSLLSALCSPDCKWLPGLENSNPKAAHL</sequence>
<protein>
    <submittedName>
        <fullName evidence="1">Uncharacterized protein</fullName>
    </submittedName>
</protein>
<reference evidence="1 2" key="1">
    <citation type="submission" date="2024-04" db="EMBL/GenBank/DDBJ databases">
        <title>Phyllosticta paracitricarpa is synonymous to the EU quarantine fungus P. citricarpa based on phylogenomic analyses.</title>
        <authorList>
            <consortium name="Lawrence Berkeley National Laboratory"/>
            <person name="Van ingen-buijs V.A."/>
            <person name="Van westerhoven A.C."/>
            <person name="Haridas S."/>
            <person name="Skiadas P."/>
            <person name="Martin F."/>
            <person name="Groenewald J.Z."/>
            <person name="Crous P.W."/>
            <person name="Seidl M.F."/>
        </authorList>
    </citation>
    <scope>NUCLEOTIDE SEQUENCE [LARGE SCALE GENOMIC DNA]</scope>
    <source>
        <strain evidence="1 2">CPC 17464</strain>
    </source>
</reference>
<dbReference type="EMBL" id="JBBPEH010000007">
    <property type="protein sequence ID" value="KAK7536281.1"/>
    <property type="molecule type" value="Genomic_DNA"/>
</dbReference>
<keyword evidence="2" id="KW-1185">Reference proteome</keyword>
<gene>
    <name evidence="1" type="ORF">J3D65DRAFT_604008</name>
</gene>
<evidence type="ECO:0000313" key="1">
    <source>
        <dbReference type="EMBL" id="KAK7536281.1"/>
    </source>
</evidence>
<proteinExistence type="predicted"/>
<name>A0ABR1LP23_9PEZI</name>
<dbReference type="GeneID" id="92031151"/>
<accession>A0ABR1LP23</accession>
<dbReference type="Proteomes" id="UP001360953">
    <property type="component" value="Unassembled WGS sequence"/>
</dbReference>
<comment type="caution">
    <text evidence="1">The sequence shown here is derived from an EMBL/GenBank/DDBJ whole genome shotgun (WGS) entry which is preliminary data.</text>
</comment>
<organism evidence="1 2">
    <name type="scientific">Phyllosticta citribraziliensis</name>
    <dbReference type="NCBI Taxonomy" id="989973"/>
    <lineage>
        <taxon>Eukaryota</taxon>
        <taxon>Fungi</taxon>
        <taxon>Dikarya</taxon>
        <taxon>Ascomycota</taxon>
        <taxon>Pezizomycotina</taxon>
        <taxon>Dothideomycetes</taxon>
        <taxon>Dothideomycetes incertae sedis</taxon>
        <taxon>Botryosphaeriales</taxon>
        <taxon>Phyllostictaceae</taxon>
        <taxon>Phyllosticta</taxon>
    </lineage>
</organism>